<accession>A0A4Z2IBP9</accession>
<name>A0A4Z2IBP9_9TELE</name>
<dbReference type="Proteomes" id="UP000314294">
    <property type="component" value="Unassembled WGS sequence"/>
</dbReference>
<reference evidence="1 2" key="1">
    <citation type="submission" date="2019-03" db="EMBL/GenBank/DDBJ databases">
        <title>First draft genome of Liparis tanakae, snailfish: a comprehensive survey of snailfish specific genes.</title>
        <authorList>
            <person name="Kim W."/>
            <person name="Song I."/>
            <person name="Jeong J.-H."/>
            <person name="Kim D."/>
            <person name="Kim S."/>
            <person name="Ryu S."/>
            <person name="Song J.Y."/>
            <person name="Lee S.K."/>
        </authorList>
    </citation>
    <scope>NUCLEOTIDE SEQUENCE [LARGE SCALE GENOMIC DNA]</scope>
    <source>
        <tissue evidence="1">Muscle</tissue>
    </source>
</reference>
<evidence type="ECO:0000313" key="2">
    <source>
        <dbReference type="Proteomes" id="UP000314294"/>
    </source>
</evidence>
<dbReference type="EMBL" id="SRLO01000110">
    <property type="protein sequence ID" value="TNN74875.1"/>
    <property type="molecule type" value="Genomic_DNA"/>
</dbReference>
<gene>
    <name evidence="1" type="ORF">EYF80_014975</name>
</gene>
<proteinExistence type="predicted"/>
<organism evidence="1 2">
    <name type="scientific">Liparis tanakae</name>
    <name type="common">Tanaka's snailfish</name>
    <dbReference type="NCBI Taxonomy" id="230148"/>
    <lineage>
        <taxon>Eukaryota</taxon>
        <taxon>Metazoa</taxon>
        <taxon>Chordata</taxon>
        <taxon>Craniata</taxon>
        <taxon>Vertebrata</taxon>
        <taxon>Euteleostomi</taxon>
        <taxon>Actinopterygii</taxon>
        <taxon>Neopterygii</taxon>
        <taxon>Teleostei</taxon>
        <taxon>Neoteleostei</taxon>
        <taxon>Acanthomorphata</taxon>
        <taxon>Eupercaria</taxon>
        <taxon>Perciformes</taxon>
        <taxon>Cottioidei</taxon>
        <taxon>Cottales</taxon>
        <taxon>Liparidae</taxon>
        <taxon>Liparis</taxon>
    </lineage>
</organism>
<sequence length="107" mass="10928">MWSSKYAQGLNLGKSLCSLQQSWFIKLPVGDGDPPIAAKDEGVGSIRRESVQRSTSLQPLNQSWQGSASAGFRCREKEMCVRACVNAGLLEGGGGGGRGGGGGGGGG</sequence>
<protein>
    <submittedName>
        <fullName evidence="1">Uncharacterized protein</fullName>
    </submittedName>
</protein>
<comment type="caution">
    <text evidence="1">The sequence shown here is derived from an EMBL/GenBank/DDBJ whole genome shotgun (WGS) entry which is preliminary data.</text>
</comment>
<evidence type="ECO:0000313" key="1">
    <source>
        <dbReference type="EMBL" id="TNN74875.1"/>
    </source>
</evidence>
<keyword evidence="2" id="KW-1185">Reference proteome</keyword>
<dbReference type="AlphaFoldDB" id="A0A4Z2IBP9"/>